<dbReference type="Gene3D" id="3.20.20.80">
    <property type="entry name" value="Glycosidases"/>
    <property type="match status" value="1"/>
</dbReference>
<dbReference type="Gene3D" id="3.30.60.10">
    <property type="entry name" value="Endochitinase-like"/>
    <property type="match status" value="2"/>
</dbReference>
<dbReference type="GO" id="GO:0008061">
    <property type="term" value="F:chitin binding"/>
    <property type="evidence" value="ECO:0007669"/>
    <property type="project" value="UniProtKB-UniRule"/>
</dbReference>
<evidence type="ECO:0000313" key="6">
    <source>
        <dbReference type="EMBL" id="KAK3296431.1"/>
    </source>
</evidence>
<dbReference type="InterPro" id="IPR001223">
    <property type="entry name" value="Glyco_hydro18_cat"/>
</dbReference>
<evidence type="ECO:0000256" key="2">
    <source>
        <dbReference type="ARBA" id="ARBA00023157"/>
    </source>
</evidence>
<dbReference type="AlphaFoldDB" id="A0AAE0LSR8"/>
<keyword evidence="2 3" id="KW-1015">Disulfide bond</keyword>
<keyword evidence="1 3" id="KW-0147">Chitin-binding</keyword>
<evidence type="ECO:0000313" key="7">
    <source>
        <dbReference type="Proteomes" id="UP001278766"/>
    </source>
</evidence>
<organism evidence="6 7">
    <name type="scientific">Chaetomium fimeti</name>
    <dbReference type="NCBI Taxonomy" id="1854472"/>
    <lineage>
        <taxon>Eukaryota</taxon>
        <taxon>Fungi</taxon>
        <taxon>Dikarya</taxon>
        <taxon>Ascomycota</taxon>
        <taxon>Pezizomycotina</taxon>
        <taxon>Sordariomycetes</taxon>
        <taxon>Sordariomycetidae</taxon>
        <taxon>Sordariales</taxon>
        <taxon>Chaetomiaceae</taxon>
        <taxon>Chaetomium</taxon>
    </lineage>
</organism>
<dbReference type="PROSITE" id="PS51910">
    <property type="entry name" value="GH18_2"/>
    <property type="match status" value="1"/>
</dbReference>
<evidence type="ECO:0000259" key="4">
    <source>
        <dbReference type="PROSITE" id="PS50941"/>
    </source>
</evidence>
<dbReference type="PANTHER" id="PTHR47849">
    <property type="entry name" value="CHITIN-BINDING LECTIN 1"/>
    <property type="match status" value="1"/>
</dbReference>
<gene>
    <name evidence="6" type="ORF">B0H64DRAFT_170257</name>
</gene>
<dbReference type="Pfam" id="PF00187">
    <property type="entry name" value="Chitin_bind_1"/>
    <property type="match status" value="2"/>
</dbReference>
<dbReference type="PROSITE" id="PS50941">
    <property type="entry name" value="CHIT_BIND_I_2"/>
    <property type="match status" value="2"/>
</dbReference>
<protein>
    <recommendedName>
        <fullName evidence="8">Chitin-binding type-1 domain-containing protein</fullName>
    </recommendedName>
</protein>
<feature type="disulfide bond" evidence="3">
    <location>
        <begin position="76"/>
        <end position="90"/>
    </location>
</feature>
<evidence type="ECO:0000256" key="3">
    <source>
        <dbReference type="PROSITE-ProRule" id="PRU00261"/>
    </source>
</evidence>
<feature type="disulfide bond" evidence="3">
    <location>
        <begin position="127"/>
        <end position="141"/>
    </location>
</feature>
<evidence type="ECO:0008006" key="8">
    <source>
        <dbReference type="Google" id="ProtNLM"/>
    </source>
</evidence>
<dbReference type="InterPro" id="IPR001002">
    <property type="entry name" value="Chitin-bd_1"/>
</dbReference>
<feature type="domain" description="Chitin-binding type-1" evidence="4">
    <location>
        <begin position="56"/>
        <end position="101"/>
    </location>
</feature>
<dbReference type="Proteomes" id="UP001278766">
    <property type="component" value="Unassembled WGS sequence"/>
</dbReference>
<comment type="caution">
    <text evidence="3">Lacks conserved residue(s) required for the propagation of feature annotation.</text>
</comment>
<accession>A0AAE0LSR8</accession>
<feature type="domain" description="Chitin-binding type-1" evidence="4">
    <location>
        <begin position="107"/>
        <end position="156"/>
    </location>
</feature>
<comment type="caution">
    <text evidence="6">The sequence shown here is derived from an EMBL/GenBank/DDBJ whole genome shotgun (WGS) entry which is preliminary data.</text>
</comment>
<dbReference type="InterPro" id="IPR036861">
    <property type="entry name" value="Endochitinase-like_sf"/>
</dbReference>
<reference evidence="6" key="2">
    <citation type="submission" date="2023-06" db="EMBL/GenBank/DDBJ databases">
        <authorList>
            <consortium name="Lawrence Berkeley National Laboratory"/>
            <person name="Haridas S."/>
            <person name="Hensen N."/>
            <person name="Bonometti L."/>
            <person name="Westerberg I."/>
            <person name="Brannstrom I.O."/>
            <person name="Guillou S."/>
            <person name="Cros-Aarteil S."/>
            <person name="Calhoun S."/>
            <person name="Kuo A."/>
            <person name="Mondo S."/>
            <person name="Pangilinan J."/>
            <person name="Riley R."/>
            <person name="Labutti K."/>
            <person name="Andreopoulos B."/>
            <person name="Lipzen A."/>
            <person name="Chen C."/>
            <person name="Yanf M."/>
            <person name="Daum C."/>
            <person name="Ng V."/>
            <person name="Clum A."/>
            <person name="Steindorff A."/>
            <person name="Ohm R."/>
            <person name="Martin F."/>
            <person name="Silar P."/>
            <person name="Natvig D."/>
            <person name="Lalanne C."/>
            <person name="Gautier V."/>
            <person name="Ament-Velasquez S.L."/>
            <person name="Kruys A."/>
            <person name="Hutchinson M.I."/>
            <person name="Powell A.J."/>
            <person name="Barry K."/>
            <person name="Miller A.N."/>
            <person name="Grigoriev I.V."/>
            <person name="Debuchy R."/>
            <person name="Gladieux P."/>
            <person name="Thoren M.H."/>
            <person name="Johannesson H."/>
        </authorList>
    </citation>
    <scope>NUCLEOTIDE SEQUENCE</scope>
    <source>
        <strain evidence="6">CBS 168.71</strain>
    </source>
</reference>
<keyword evidence="7" id="KW-1185">Reference proteome</keyword>
<proteinExistence type="predicted"/>
<evidence type="ECO:0000259" key="5">
    <source>
        <dbReference type="PROSITE" id="PS51910"/>
    </source>
</evidence>
<name>A0AAE0LSR8_9PEZI</name>
<dbReference type="PANTHER" id="PTHR47849:SF8">
    <property type="entry name" value="LECTIN"/>
    <property type="match status" value="1"/>
</dbReference>
<dbReference type="GO" id="GO:0005975">
    <property type="term" value="P:carbohydrate metabolic process"/>
    <property type="evidence" value="ECO:0007669"/>
    <property type="project" value="InterPro"/>
</dbReference>
<reference evidence="6" key="1">
    <citation type="journal article" date="2023" name="Mol. Phylogenet. Evol.">
        <title>Genome-scale phylogeny and comparative genomics of the fungal order Sordariales.</title>
        <authorList>
            <person name="Hensen N."/>
            <person name="Bonometti L."/>
            <person name="Westerberg I."/>
            <person name="Brannstrom I.O."/>
            <person name="Guillou S."/>
            <person name="Cros-Aarteil S."/>
            <person name="Calhoun S."/>
            <person name="Haridas S."/>
            <person name="Kuo A."/>
            <person name="Mondo S."/>
            <person name="Pangilinan J."/>
            <person name="Riley R."/>
            <person name="LaButti K."/>
            <person name="Andreopoulos B."/>
            <person name="Lipzen A."/>
            <person name="Chen C."/>
            <person name="Yan M."/>
            <person name="Daum C."/>
            <person name="Ng V."/>
            <person name="Clum A."/>
            <person name="Steindorff A."/>
            <person name="Ohm R.A."/>
            <person name="Martin F."/>
            <person name="Silar P."/>
            <person name="Natvig D.O."/>
            <person name="Lalanne C."/>
            <person name="Gautier V."/>
            <person name="Ament-Velasquez S.L."/>
            <person name="Kruys A."/>
            <person name="Hutchinson M.I."/>
            <person name="Powell A.J."/>
            <person name="Barry K."/>
            <person name="Miller A.N."/>
            <person name="Grigoriev I.V."/>
            <person name="Debuchy R."/>
            <person name="Gladieux P."/>
            <person name="Hiltunen Thoren M."/>
            <person name="Johannesson H."/>
        </authorList>
    </citation>
    <scope>NUCLEOTIDE SEQUENCE</scope>
    <source>
        <strain evidence="6">CBS 168.71</strain>
    </source>
</reference>
<feature type="domain" description="GH18" evidence="5">
    <location>
        <begin position="1"/>
        <end position="62"/>
    </location>
</feature>
<dbReference type="EMBL" id="JAUEPN010000004">
    <property type="protein sequence ID" value="KAK3296431.1"/>
    <property type="molecule type" value="Genomic_DNA"/>
</dbReference>
<sequence>MKEITWDDQWIGYDDADTIKQKKAWADNQWFGGTMAWSIDFNSGAGSGLTPVNTTNGSCGRGKGQTVCGDWPDGDCCSSSGWCGKTEAFCGSGCQSGSCIQGADTNDGTCGVNHKGTKCGDWKDGGCCSLAGYCGATRYHCGVGCQQSYSGRRCGWRDFGKEQYIDIEDGTV</sequence>
<dbReference type="SUPFAM" id="SSF57016">
    <property type="entry name" value="Plant lectins/antimicrobial peptides"/>
    <property type="match status" value="2"/>
</dbReference>
<dbReference type="SMART" id="SM00270">
    <property type="entry name" value="ChtBD1"/>
    <property type="match status" value="2"/>
</dbReference>
<dbReference type="GeneID" id="87835699"/>
<evidence type="ECO:0000256" key="1">
    <source>
        <dbReference type="ARBA" id="ARBA00022669"/>
    </source>
</evidence>
<dbReference type="RefSeq" id="XP_062659945.1">
    <property type="nucleotide sequence ID" value="XM_062798751.1"/>
</dbReference>